<protein>
    <submittedName>
        <fullName evidence="2">Tubulin like</fullName>
    </submittedName>
</protein>
<keyword evidence="1" id="KW-0175">Coiled coil</keyword>
<dbReference type="RefSeq" id="WP_092271854.1">
    <property type="nucleotide sequence ID" value="NZ_BJOE01000005.1"/>
</dbReference>
<dbReference type="EMBL" id="FORT01000011">
    <property type="protein sequence ID" value="SFK31635.1"/>
    <property type="molecule type" value="Genomic_DNA"/>
</dbReference>
<dbReference type="Pfam" id="PF13809">
    <property type="entry name" value="Tubulin_2"/>
    <property type="match status" value="1"/>
</dbReference>
<gene>
    <name evidence="2" type="ORF">SAMN05518846_111157</name>
</gene>
<dbReference type="InterPro" id="IPR025904">
    <property type="entry name" value="Tubulin-like"/>
</dbReference>
<evidence type="ECO:0000256" key="1">
    <source>
        <dbReference type="SAM" id="Coils"/>
    </source>
</evidence>
<evidence type="ECO:0000313" key="3">
    <source>
        <dbReference type="Proteomes" id="UP000198915"/>
    </source>
</evidence>
<dbReference type="Proteomes" id="UP000198915">
    <property type="component" value="Unassembled WGS sequence"/>
</dbReference>
<reference evidence="3" key="1">
    <citation type="submission" date="2016-10" db="EMBL/GenBank/DDBJ databases">
        <authorList>
            <person name="Varghese N."/>
            <person name="Submissions S."/>
        </authorList>
    </citation>
    <scope>NUCLEOTIDE SEQUENCE [LARGE SCALE GENOMIC DNA]</scope>
    <source>
        <strain evidence="3">OK042</strain>
    </source>
</reference>
<feature type="coiled-coil region" evidence="1">
    <location>
        <begin position="966"/>
        <end position="996"/>
    </location>
</feature>
<evidence type="ECO:0000313" key="2">
    <source>
        <dbReference type="EMBL" id="SFK31635.1"/>
    </source>
</evidence>
<organism evidence="2 3">
    <name type="scientific">Brevibacillus centrosporus</name>
    <dbReference type="NCBI Taxonomy" id="54910"/>
    <lineage>
        <taxon>Bacteria</taxon>
        <taxon>Bacillati</taxon>
        <taxon>Bacillota</taxon>
        <taxon>Bacilli</taxon>
        <taxon>Bacillales</taxon>
        <taxon>Paenibacillaceae</taxon>
        <taxon>Brevibacillus</taxon>
    </lineage>
</organism>
<dbReference type="AlphaFoldDB" id="A0A1I3YIH8"/>
<dbReference type="STRING" id="1884381.SAMN05518846_111157"/>
<dbReference type="InterPro" id="IPR036525">
    <property type="entry name" value="Tubulin/FtsZ_GTPase_sf"/>
</dbReference>
<proteinExistence type="predicted"/>
<dbReference type="Gene3D" id="3.40.50.1440">
    <property type="entry name" value="Tubulin/FtsZ, GTPase domain"/>
    <property type="match status" value="1"/>
</dbReference>
<name>A0A1I3YIH8_9BACL</name>
<sequence length="1129" mass="129057">MKAVVREHIQQLDVSLGGGIVSDKIRVDTIDNPMLVIGLGGTGIDALLRLKYQVNRRFKLPVDHLSKKRKEKPDNIEFIAFETNEHDRNKKYKGIGLDPVTEFVLLSNPEIGGVLQNRSILEPYITEWLSPELTITDGISGASGVRQAGRLLLFTKITQVVQTIEKKIKMLCEGTNKKLTVFLLSGISGGTGSGCFLDIAYIVRGILERDFGSAGVDKVNTLGYLFTPDVNLSNKSLSSHTRDYIMKNGYAALKELDYWMNADERGERFRQQYGSVLNVQSPMPPFNLCHLISATNLEGKALENAYDYCMNVTAENITNFMASEEKRSGEEFAIHDYISNIRTNINQMPKAYAANYQYNVIGASSAVLPIEEMTTYLAYRLFKKMEKMFTVAPTQEDAEKFARKLGIDIDSISRKFEERVPEPLPGYENSERMSYSNVISQQVVSVDHELEQGYLAKAREQYIKSKKQLPGELIAVFGDMIKRVFLHPEQGPFYASRLIQSDKGFCLMKMILSYVESLKANLESFPREIEGARETAQEKLGDARSAFISKEKKKNIYIDAKINEYQLLADQEKLEQMIEFYEELHRLLNAENNRIYSVFTEVLNTLNQIFEKNGDILIGGGEESDRTGNKTYYWNIVNVPDIAKVIGNILEQKDADDLIRDFTSELLERSDQWVKEQELDIVSSISDFLSEKFGELITKSMEDFLVIKYGQDETLDRIVERKIASKLDDEAIPVFHLSNNLGNMHFPSWGFVSVPLKAPAILKGIKNYQDTAISGSRFTVKESEVKNRIFWLNTKNGIPLFVYTPLKVYEESYERTILEREGIGRHLVQTEKNNWAYLPSPIPEKSWGDTYENNRIKAYNAGVRSLFDRAQGFGSIREKGSDSKTSSRYECIITKPFSIASYLEAQQLPKDSAKLNPGEMKRLLLELKGFMKEGLEREFTRDIFGSINEDMAKENLIRYPELIRLMQEEVRKYEEIEQKIAELDQLMGAIQGEEELVTRFIEALYTGTICKKGALYVYDKDEEEEAWDPFLNLMKVNKHVEYALYEQFRALDSKKMALLNRKATRRSDAMTASEDTAALISSLDEIAAAFQGTKNDLEYDRDEFVNGEELYRFYKKVWAKVNDMRKTLQ</sequence>
<keyword evidence="3" id="KW-1185">Reference proteome</keyword>
<dbReference type="SUPFAM" id="SSF52490">
    <property type="entry name" value="Tubulin nucleotide-binding domain-like"/>
    <property type="match status" value="1"/>
</dbReference>
<accession>A0A1I3YIH8</accession>